<gene>
    <name evidence="1" type="ORF">PsorP6_009215</name>
</gene>
<organism evidence="1 2">
    <name type="scientific">Peronosclerospora sorghi</name>
    <dbReference type="NCBI Taxonomy" id="230839"/>
    <lineage>
        <taxon>Eukaryota</taxon>
        <taxon>Sar</taxon>
        <taxon>Stramenopiles</taxon>
        <taxon>Oomycota</taxon>
        <taxon>Peronosporomycetes</taxon>
        <taxon>Peronosporales</taxon>
        <taxon>Peronosporaceae</taxon>
        <taxon>Peronosclerospora</taxon>
    </lineage>
</organism>
<dbReference type="EMBL" id="CM047584">
    <property type="protein sequence ID" value="KAI9912089.1"/>
    <property type="molecule type" value="Genomic_DNA"/>
</dbReference>
<evidence type="ECO:0000313" key="2">
    <source>
        <dbReference type="Proteomes" id="UP001163321"/>
    </source>
</evidence>
<dbReference type="Proteomes" id="UP001163321">
    <property type="component" value="Chromosome 5"/>
</dbReference>
<name>A0ACC0W007_9STRA</name>
<reference evidence="1 2" key="1">
    <citation type="journal article" date="2022" name="bioRxiv">
        <title>The genome of the oomycete Peronosclerospora sorghi, a cosmopolitan pathogen of maize and sorghum, is inflated with dispersed pseudogenes.</title>
        <authorList>
            <person name="Fletcher K."/>
            <person name="Martin F."/>
            <person name="Isakeit T."/>
            <person name="Cavanaugh K."/>
            <person name="Magill C."/>
            <person name="Michelmore R."/>
        </authorList>
    </citation>
    <scope>NUCLEOTIDE SEQUENCE [LARGE SCALE GENOMIC DNA]</scope>
    <source>
        <strain evidence="1">P6</strain>
    </source>
</reference>
<proteinExistence type="predicted"/>
<comment type="caution">
    <text evidence="1">The sequence shown here is derived from an EMBL/GenBank/DDBJ whole genome shotgun (WGS) entry which is preliminary data.</text>
</comment>
<protein>
    <submittedName>
        <fullName evidence="1">Uncharacterized protein</fullName>
    </submittedName>
</protein>
<accession>A0ACC0W007</accession>
<keyword evidence="2" id="KW-1185">Reference proteome</keyword>
<sequence length="441" mass="48424">MSSPTDAGGAQAASPPPPSSMQPILKVMRLYKPKLHVHDITGTCSSFPTSLSLSTATQHEFALSSMLILPDSFGEIFLGNTFSSYISVINPFSFELRDVNLCVSMQCDNDRIELRDNRYARTGTMPPPNPVARLAPGASLDMVVDYPLTHVGTHVLRVGVTYVDPEATTDETKSLRKFYRFGVQNPLVTTFQQHTHNERHETLLEAEIRNVSKLPLYLDKISFRALSPFTAEEMSTATNHPHADNTSLQALISLPLEPPPLLYPQEELRRVFRISYDAASDPTLIGASGSPNLGWLHVGWQTSMGEAGAMQSEIVMRKGAEGAGHDVREVVVSIENEPHQVEVGQPFVVVLSIANHSFRSLKLQLQFRKNRMRGIVCSSTSYQNLEVLDGQSKRSISVEFLALVGGLQVLCGPVVVDMESGQEWTQAPALAHVLVTPARAP</sequence>
<evidence type="ECO:0000313" key="1">
    <source>
        <dbReference type="EMBL" id="KAI9912089.1"/>
    </source>
</evidence>